<gene>
    <name evidence="3" type="ORF">HMPREF0654_02440</name>
</gene>
<dbReference type="AlphaFoldDB" id="A0A096ATT3"/>
<dbReference type="GeneID" id="91083669"/>
<comment type="caution">
    <text evidence="3">The sequence shown here is derived from an EMBL/GenBank/DDBJ whole genome shotgun (WGS) entry which is preliminary data.</text>
</comment>
<evidence type="ECO:0000313" key="4">
    <source>
        <dbReference type="Proteomes" id="UP000029538"/>
    </source>
</evidence>
<dbReference type="RefSeq" id="WP_004356478.1">
    <property type="nucleotide sequence ID" value="NZ_JRNR01000012.1"/>
</dbReference>
<dbReference type="Proteomes" id="UP000029538">
    <property type="component" value="Unassembled WGS sequence"/>
</dbReference>
<accession>A0A096ATT3</accession>
<dbReference type="EMBL" id="JRNR01000012">
    <property type="protein sequence ID" value="KGF50146.1"/>
    <property type="molecule type" value="Genomic_DNA"/>
</dbReference>
<evidence type="ECO:0000313" key="3">
    <source>
        <dbReference type="EMBL" id="KGF50146.1"/>
    </source>
</evidence>
<sequence length="249" mass="27733">MQKQIITALLLLLSLVAKAQVGEHRNDLSIGGNAGFVMSNVGFAPRVSQTMKKGMTFGGSVRYICEKYFNTICSIYGEINYTAMGWNQDIRTKTGEKVMNQNGAIEAYSRTLNYVQIPVFAHLAWGKERNGFNFFVQAGPQIGFFVSETTSKNYETPNIATDGTGRSNTIANQENMPVEKKFDYGIAAGLGTEYSNDHIGHFLLEARYYYGLGNIYGNTKKDYFGKSNNGSFLIKATYLFDITKSKNNK</sequence>
<reference evidence="3 4" key="1">
    <citation type="submission" date="2014-07" db="EMBL/GenBank/DDBJ databases">
        <authorList>
            <person name="McCorrison J."/>
            <person name="Sanka R."/>
            <person name="Torralba M."/>
            <person name="Gillis M."/>
            <person name="Haft D.H."/>
            <person name="Methe B."/>
            <person name="Sutton G."/>
            <person name="Nelson K.E."/>
        </authorList>
    </citation>
    <scope>NUCLEOTIDE SEQUENCE [LARGE SCALE GENOMIC DNA]</scope>
    <source>
        <strain evidence="3 4">DNF00882</strain>
    </source>
</reference>
<keyword evidence="1" id="KW-0732">Signal</keyword>
<organism evidence="3 4">
    <name type="scientific">Prevotella disiens DNF00882</name>
    <dbReference type="NCBI Taxonomy" id="1401075"/>
    <lineage>
        <taxon>Bacteria</taxon>
        <taxon>Pseudomonadati</taxon>
        <taxon>Bacteroidota</taxon>
        <taxon>Bacteroidia</taxon>
        <taxon>Bacteroidales</taxon>
        <taxon>Prevotellaceae</taxon>
        <taxon>Prevotella</taxon>
    </lineage>
</organism>
<evidence type="ECO:0000256" key="1">
    <source>
        <dbReference type="SAM" id="SignalP"/>
    </source>
</evidence>
<name>A0A096ATT3_9BACT</name>
<evidence type="ECO:0000259" key="2">
    <source>
        <dbReference type="Pfam" id="PF13568"/>
    </source>
</evidence>
<feature type="domain" description="Outer membrane protein beta-barrel" evidence="2">
    <location>
        <begin position="19"/>
        <end position="216"/>
    </location>
</feature>
<dbReference type="Pfam" id="PF13568">
    <property type="entry name" value="OMP_b-brl_2"/>
    <property type="match status" value="1"/>
</dbReference>
<dbReference type="InterPro" id="IPR025665">
    <property type="entry name" value="Beta-barrel_OMP_2"/>
</dbReference>
<proteinExistence type="predicted"/>
<feature type="signal peptide" evidence="1">
    <location>
        <begin position="1"/>
        <end position="19"/>
    </location>
</feature>
<protein>
    <submittedName>
        <fullName evidence="3">Membrane protein</fullName>
    </submittedName>
</protein>
<feature type="chain" id="PRO_5001916642" evidence="1">
    <location>
        <begin position="20"/>
        <end position="249"/>
    </location>
</feature>